<reference evidence="2 3" key="1">
    <citation type="submission" date="2020-05" db="EMBL/GenBank/DDBJ databases">
        <authorList>
            <person name="Mo P."/>
        </authorList>
    </citation>
    <scope>NUCLEOTIDE SEQUENCE [LARGE SCALE GENOMIC DNA]</scope>
    <source>
        <strain evidence="2 3">Gen01</strain>
    </source>
</reference>
<keyword evidence="2" id="KW-0378">Hydrolase</keyword>
<name>A0A6M6JAM8_9PSEU</name>
<sequence>MSRAAGRSPTCVHTTTSTATSADGTRIAYDRTGEGPAVVVAAGAFCDRRTFAPLAARLAGEFTVLTHDRRGRGGSGDAEGYDPRREVEDLAAVVDAAGGSAAAFGHSSGAVLVLEAAAAGVPLTRIAAYEPPYSVEPGGTDLRDEVTALVAQGRPADAAKRFLAASGMPAEALAGVDDEPWWPPMAALANTLPYDLALLGDGVPGPGLGRIAVPALLLGGGAGPDFFRDAVTTAAAAVPGAQVRFLDGQGHEVDQDVLAPVLAEFLRA</sequence>
<dbReference type="InterPro" id="IPR050471">
    <property type="entry name" value="AB_hydrolase"/>
</dbReference>
<dbReference type="KEGG" id="pbro:HOP40_03060"/>
<dbReference type="InterPro" id="IPR029058">
    <property type="entry name" value="AB_hydrolase_fold"/>
</dbReference>
<feature type="domain" description="AB hydrolase-1" evidence="1">
    <location>
        <begin position="38"/>
        <end position="251"/>
    </location>
</feature>
<evidence type="ECO:0000313" key="2">
    <source>
        <dbReference type="EMBL" id="QJY44938.1"/>
    </source>
</evidence>
<dbReference type="Pfam" id="PF12697">
    <property type="entry name" value="Abhydrolase_6"/>
    <property type="match status" value="1"/>
</dbReference>
<dbReference type="GO" id="GO:0016787">
    <property type="term" value="F:hydrolase activity"/>
    <property type="evidence" value="ECO:0007669"/>
    <property type="project" value="UniProtKB-KW"/>
</dbReference>
<dbReference type="AlphaFoldDB" id="A0A6M6JAM8"/>
<dbReference type="PANTHER" id="PTHR43433:SF5">
    <property type="entry name" value="AB HYDROLASE-1 DOMAIN-CONTAINING PROTEIN"/>
    <property type="match status" value="1"/>
</dbReference>
<evidence type="ECO:0000259" key="1">
    <source>
        <dbReference type="Pfam" id="PF12697"/>
    </source>
</evidence>
<proteinExistence type="predicted"/>
<dbReference type="Proteomes" id="UP000505377">
    <property type="component" value="Chromosome"/>
</dbReference>
<accession>A0A6M6JAM8</accession>
<organism evidence="2 3">
    <name type="scientific">Pseudonocardia broussonetiae</name>
    <dbReference type="NCBI Taxonomy" id="2736640"/>
    <lineage>
        <taxon>Bacteria</taxon>
        <taxon>Bacillati</taxon>
        <taxon>Actinomycetota</taxon>
        <taxon>Actinomycetes</taxon>
        <taxon>Pseudonocardiales</taxon>
        <taxon>Pseudonocardiaceae</taxon>
        <taxon>Pseudonocardia</taxon>
    </lineage>
</organism>
<dbReference type="EMBL" id="CP053564">
    <property type="protein sequence ID" value="QJY44938.1"/>
    <property type="molecule type" value="Genomic_DNA"/>
</dbReference>
<evidence type="ECO:0000313" key="3">
    <source>
        <dbReference type="Proteomes" id="UP000505377"/>
    </source>
</evidence>
<dbReference type="PANTHER" id="PTHR43433">
    <property type="entry name" value="HYDROLASE, ALPHA/BETA FOLD FAMILY PROTEIN"/>
    <property type="match status" value="1"/>
</dbReference>
<dbReference type="SUPFAM" id="SSF53474">
    <property type="entry name" value="alpha/beta-Hydrolases"/>
    <property type="match status" value="1"/>
</dbReference>
<dbReference type="Gene3D" id="3.40.50.1820">
    <property type="entry name" value="alpha/beta hydrolase"/>
    <property type="match status" value="1"/>
</dbReference>
<dbReference type="InterPro" id="IPR000073">
    <property type="entry name" value="AB_hydrolase_1"/>
</dbReference>
<protein>
    <submittedName>
        <fullName evidence="2">Alpha/beta hydrolase</fullName>
    </submittedName>
</protein>
<keyword evidence="3" id="KW-1185">Reference proteome</keyword>
<gene>
    <name evidence="2" type="ORF">HOP40_03060</name>
</gene>